<evidence type="ECO:0000313" key="7">
    <source>
        <dbReference type="Proteomes" id="UP001381693"/>
    </source>
</evidence>
<dbReference type="Pfam" id="PF00155">
    <property type="entry name" value="Aminotran_1_2"/>
    <property type="match status" value="1"/>
</dbReference>
<dbReference type="PANTHER" id="PTHR42790">
    <property type="entry name" value="AMINOTRANSFERASE"/>
    <property type="match status" value="1"/>
</dbReference>
<proteinExistence type="predicted"/>
<feature type="domain" description="Aminotransferase class I/classII large" evidence="5">
    <location>
        <begin position="68"/>
        <end position="292"/>
    </location>
</feature>
<dbReference type="GO" id="GO:0030170">
    <property type="term" value="F:pyridoxal phosphate binding"/>
    <property type="evidence" value="ECO:0007669"/>
    <property type="project" value="InterPro"/>
</dbReference>
<dbReference type="CDD" id="cd00609">
    <property type="entry name" value="AAT_like"/>
    <property type="match status" value="1"/>
</dbReference>
<gene>
    <name evidence="6" type="ORF">SK128_020349</name>
</gene>
<dbReference type="InterPro" id="IPR015424">
    <property type="entry name" value="PyrdxlP-dep_Trfase"/>
</dbReference>
<name>A0AAN8WV54_HALRR</name>
<dbReference type="InterPro" id="IPR004839">
    <property type="entry name" value="Aminotransferase_I/II_large"/>
</dbReference>
<keyword evidence="2" id="KW-0032">Aminotransferase</keyword>
<dbReference type="GO" id="GO:0016212">
    <property type="term" value="F:kynurenine-oxoglutarate transaminase activity"/>
    <property type="evidence" value="ECO:0007669"/>
    <property type="project" value="TreeGrafter"/>
</dbReference>
<evidence type="ECO:0000313" key="6">
    <source>
        <dbReference type="EMBL" id="KAK7071612.1"/>
    </source>
</evidence>
<dbReference type="PANTHER" id="PTHR42790:SF19">
    <property type="entry name" value="KYNURENINE_ALPHA-AMINOADIPATE AMINOTRANSFERASE, MITOCHONDRIAL"/>
    <property type="match status" value="1"/>
</dbReference>
<dbReference type="InterPro" id="IPR015421">
    <property type="entry name" value="PyrdxlP-dep_Trfase_major"/>
</dbReference>
<dbReference type="InterPro" id="IPR050859">
    <property type="entry name" value="Class-I_PLP-dep_aminotransf"/>
</dbReference>
<reference evidence="6 7" key="1">
    <citation type="submission" date="2023-11" db="EMBL/GenBank/DDBJ databases">
        <title>Halocaridina rubra genome assembly.</title>
        <authorList>
            <person name="Smith C."/>
        </authorList>
    </citation>
    <scope>NUCLEOTIDE SEQUENCE [LARGE SCALE GENOMIC DNA]</scope>
    <source>
        <strain evidence="6">EP-1</strain>
        <tissue evidence="6">Whole</tissue>
    </source>
</reference>
<protein>
    <recommendedName>
        <fullName evidence="5">Aminotransferase class I/classII large domain-containing protein</fullName>
    </recommendedName>
</protein>
<comment type="caution">
    <text evidence="6">The sequence shown here is derived from an EMBL/GenBank/DDBJ whole genome shotgun (WGS) entry which is preliminary data.</text>
</comment>
<evidence type="ECO:0000256" key="2">
    <source>
        <dbReference type="ARBA" id="ARBA00022576"/>
    </source>
</evidence>
<evidence type="ECO:0000259" key="5">
    <source>
        <dbReference type="Pfam" id="PF00155"/>
    </source>
</evidence>
<dbReference type="Proteomes" id="UP001381693">
    <property type="component" value="Unassembled WGS sequence"/>
</dbReference>
<dbReference type="GO" id="GO:1901605">
    <property type="term" value="P:alpha-amino acid metabolic process"/>
    <property type="evidence" value="ECO:0007669"/>
    <property type="project" value="TreeGrafter"/>
</dbReference>
<accession>A0AAN8WV54</accession>
<evidence type="ECO:0000256" key="1">
    <source>
        <dbReference type="ARBA" id="ARBA00001933"/>
    </source>
</evidence>
<comment type="cofactor">
    <cofactor evidence="1">
        <name>pyridoxal 5'-phosphate</name>
        <dbReference type="ChEBI" id="CHEBI:597326"/>
    </cofactor>
</comment>
<dbReference type="SUPFAM" id="SSF53383">
    <property type="entry name" value="PLP-dependent transferases"/>
    <property type="match status" value="1"/>
</dbReference>
<dbReference type="AlphaFoldDB" id="A0AAN8WV54"/>
<dbReference type="Gene3D" id="3.40.640.10">
    <property type="entry name" value="Type I PLP-dependent aspartate aminotransferase-like (Major domain)"/>
    <property type="match status" value="1"/>
</dbReference>
<keyword evidence="3" id="KW-0808">Transferase</keyword>
<organism evidence="6 7">
    <name type="scientific">Halocaridina rubra</name>
    <name type="common">Hawaiian red shrimp</name>
    <dbReference type="NCBI Taxonomy" id="373956"/>
    <lineage>
        <taxon>Eukaryota</taxon>
        <taxon>Metazoa</taxon>
        <taxon>Ecdysozoa</taxon>
        <taxon>Arthropoda</taxon>
        <taxon>Crustacea</taxon>
        <taxon>Multicrustacea</taxon>
        <taxon>Malacostraca</taxon>
        <taxon>Eumalacostraca</taxon>
        <taxon>Eucarida</taxon>
        <taxon>Decapoda</taxon>
        <taxon>Pleocyemata</taxon>
        <taxon>Caridea</taxon>
        <taxon>Atyoidea</taxon>
        <taxon>Atyidae</taxon>
        <taxon>Halocaridina</taxon>
    </lineage>
</organism>
<keyword evidence="7" id="KW-1185">Reference proteome</keyword>
<keyword evidence="4" id="KW-0663">Pyridoxal phosphate</keyword>
<evidence type="ECO:0000256" key="3">
    <source>
        <dbReference type="ARBA" id="ARBA00022679"/>
    </source>
</evidence>
<sequence length="306" mass="34236">MEQNYGRFLTSTITKIPGSIHTEIKNLVVNDTPLIHNLSFGIPNPETFPLHKATVTLKDGSKFDISPKEMTETLQYNKINGYPPLVKHLKHLIQHLHNPPKWSDREVMVTNGSLEGLGRVFEIILDNGDFVIIPEHCYQGVFVTTKHIQPNYITVKSDHDGLIVECLQDAILNCRSKGGSPKALYINPCGCNPTGTVLSESRKGLIYELACKYDFLILEDDPYSYLDYSEEPTVSFLQLDTEGRVIRLESFSKTVSAGLRLGFIIAPKPLVYVMGNITSTTTIHTSMLPQVKRATALKLTYGIEID</sequence>
<evidence type="ECO:0000256" key="4">
    <source>
        <dbReference type="ARBA" id="ARBA00022898"/>
    </source>
</evidence>
<dbReference type="EMBL" id="JAXCGZ010014171">
    <property type="protein sequence ID" value="KAK7071612.1"/>
    <property type="molecule type" value="Genomic_DNA"/>
</dbReference>